<dbReference type="Gene3D" id="3.10.10.10">
    <property type="entry name" value="HIV Type 1 Reverse Transcriptase, subunit A, domain 1"/>
    <property type="match status" value="1"/>
</dbReference>
<keyword evidence="2" id="KW-0808">Transferase</keyword>
<feature type="domain" description="Reverse transcriptase" evidence="1">
    <location>
        <begin position="1"/>
        <end position="147"/>
    </location>
</feature>
<dbReference type="InterPro" id="IPR043502">
    <property type="entry name" value="DNA/RNA_pol_sf"/>
</dbReference>
<dbReference type="InterPro" id="IPR000477">
    <property type="entry name" value="RT_dom"/>
</dbReference>
<dbReference type="CDD" id="cd01647">
    <property type="entry name" value="RT_LTR"/>
    <property type="match status" value="1"/>
</dbReference>
<dbReference type="PROSITE" id="PS50878">
    <property type="entry name" value="RT_POL"/>
    <property type="match status" value="1"/>
</dbReference>
<dbReference type="InterPro" id="IPR043128">
    <property type="entry name" value="Rev_trsase/Diguanyl_cyclase"/>
</dbReference>
<dbReference type="EMBL" id="BKCJ010008473">
    <property type="protein sequence ID" value="GEU82406.1"/>
    <property type="molecule type" value="Genomic_DNA"/>
</dbReference>
<dbReference type="PANTHER" id="PTHR24559">
    <property type="entry name" value="TRANSPOSON TY3-I GAG-POL POLYPROTEIN"/>
    <property type="match status" value="1"/>
</dbReference>
<dbReference type="Gene3D" id="3.30.70.270">
    <property type="match status" value="1"/>
</dbReference>
<comment type="caution">
    <text evidence="2">The sequence shown here is derived from an EMBL/GenBank/DDBJ whole genome shotgun (WGS) entry which is preliminary data.</text>
</comment>
<dbReference type="Pfam" id="PF00078">
    <property type="entry name" value="RVT_1"/>
    <property type="match status" value="1"/>
</dbReference>
<accession>A0A6L2N888</accession>
<evidence type="ECO:0000259" key="1">
    <source>
        <dbReference type="PROSITE" id="PS50878"/>
    </source>
</evidence>
<proteinExistence type="predicted"/>
<reference evidence="2" key="1">
    <citation type="journal article" date="2019" name="Sci. Rep.">
        <title>Draft genome of Tanacetum cinerariifolium, the natural source of mosquito coil.</title>
        <authorList>
            <person name="Yamashiro T."/>
            <person name="Shiraishi A."/>
            <person name="Satake H."/>
            <person name="Nakayama K."/>
        </authorList>
    </citation>
    <scope>NUCLEOTIDE SEQUENCE</scope>
</reference>
<dbReference type="SUPFAM" id="SSF56672">
    <property type="entry name" value="DNA/RNA polymerases"/>
    <property type="match status" value="1"/>
</dbReference>
<name>A0A6L2N888_TANCI</name>
<protein>
    <submittedName>
        <fullName evidence="2">Reverse transcriptase domain-containing protein</fullName>
    </submittedName>
</protein>
<organism evidence="2">
    <name type="scientific">Tanacetum cinerariifolium</name>
    <name type="common">Dalmatian daisy</name>
    <name type="synonym">Chrysanthemum cinerariifolium</name>
    <dbReference type="NCBI Taxonomy" id="118510"/>
    <lineage>
        <taxon>Eukaryota</taxon>
        <taxon>Viridiplantae</taxon>
        <taxon>Streptophyta</taxon>
        <taxon>Embryophyta</taxon>
        <taxon>Tracheophyta</taxon>
        <taxon>Spermatophyta</taxon>
        <taxon>Magnoliopsida</taxon>
        <taxon>eudicotyledons</taxon>
        <taxon>Gunneridae</taxon>
        <taxon>Pentapetalae</taxon>
        <taxon>asterids</taxon>
        <taxon>campanulids</taxon>
        <taxon>Asterales</taxon>
        <taxon>Asteraceae</taxon>
        <taxon>Asteroideae</taxon>
        <taxon>Anthemideae</taxon>
        <taxon>Anthemidinae</taxon>
        <taxon>Tanacetum</taxon>
    </lineage>
</organism>
<dbReference type="GO" id="GO:0003964">
    <property type="term" value="F:RNA-directed DNA polymerase activity"/>
    <property type="evidence" value="ECO:0007669"/>
    <property type="project" value="UniProtKB-KW"/>
</dbReference>
<keyword evidence="2" id="KW-0695">RNA-directed DNA polymerase</keyword>
<keyword evidence="2" id="KW-0548">Nucleotidyltransferase</keyword>
<dbReference type="PANTHER" id="PTHR24559:SF444">
    <property type="entry name" value="REVERSE TRANSCRIPTASE DOMAIN-CONTAINING PROTEIN"/>
    <property type="match status" value="1"/>
</dbReference>
<dbReference type="InterPro" id="IPR053134">
    <property type="entry name" value="RNA-dir_DNA_polymerase"/>
</dbReference>
<evidence type="ECO:0000313" key="2">
    <source>
        <dbReference type="EMBL" id="GEU82406.1"/>
    </source>
</evidence>
<dbReference type="AlphaFoldDB" id="A0A6L2N888"/>
<gene>
    <name evidence="2" type="ORF">Tci_054384</name>
</gene>
<sequence length="378" mass="42968">MDQMLERLAGNEYYCFLDVFSGYFQIPIDPKDQEKTTFTCPYGTFAYKRMPFGLCNAPGTFQRCMMAIFHDMIEKTMEVFMDDFLVFENSFSTCLTNLENMLKSTRVAETELGERAKTEAVDSVAKEEDHDVLHFDNSSDLLLSTSLNDLDNATLHINGQSTEVDAPPDIIDLDEDDDISDDEDVICHDLADSDDEDLVNMSVDVARGHDGDDGGDDRPPTHHIHTGYGGCFANRAGRLHTHQETQNIGLKKITDDKGPILNQFEWDDKKTKMPLGDHASHWSNYLGKLIREMPLYYPSWKKVSVKRKAAILTKIGAAHWVINPETGTYDVESIRQRRPENITLADWDAQLAFWNDLRNQARAVQNRQNRAKSTVVCQ</sequence>